<feature type="compositionally biased region" description="Acidic residues" evidence="1">
    <location>
        <begin position="536"/>
        <end position="563"/>
    </location>
</feature>
<feature type="compositionally biased region" description="Low complexity" evidence="1">
    <location>
        <begin position="302"/>
        <end position="313"/>
    </location>
</feature>
<evidence type="ECO:0000256" key="1">
    <source>
        <dbReference type="SAM" id="MobiDB-lite"/>
    </source>
</evidence>
<feature type="compositionally biased region" description="Gly residues" evidence="1">
    <location>
        <begin position="202"/>
        <end position="221"/>
    </location>
</feature>
<dbReference type="EMBL" id="JAKWFO010000003">
    <property type="protein sequence ID" value="KAI9638286.1"/>
    <property type="molecule type" value="Genomic_DNA"/>
</dbReference>
<feature type="region of interest" description="Disordered" evidence="1">
    <location>
        <begin position="1"/>
        <end position="44"/>
    </location>
</feature>
<dbReference type="AlphaFoldDB" id="A0AA38HDA0"/>
<dbReference type="RefSeq" id="XP_052948063.1">
    <property type="nucleotide sequence ID" value="XM_053088368.1"/>
</dbReference>
<organism evidence="2 3">
    <name type="scientific">Dioszegia hungarica</name>
    <dbReference type="NCBI Taxonomy" id="4972"/>
    <lineage>
        <taxon>Eukaryota</taxon>
        <taxon>Fungi</taxon>
        <taxon>Dikarya</taxon>
        <taxon>Basidiomycota</taxon>
        <taxon>Agaricomycotina</taxon>
        <taxon>Tremellomycetes</taxon>
        <taxon>Tremellales</taxon>
        <taxon>Bulleribasidiaceae</taxon>
        <taxon>Dioszegia</taxon>
    </lineage>
</organism>
<dbReference type="Proteomes" id="UP001164286">
    <property type="component" value="Unassembled WGS sequence"/>
</dbReference>
<feature type="compositionally biased region" description="Polar residues" evidence="1">
    <location>
        <begin position="112"/>
        <end position="121"/>
    </location>
</feature>
<feature type="region of interest" description="Disordered" evidence="1">
    <location>
        <begin position="615"/>
        <end position="639"/>
    </location>
</feature>
<comment type="caution">
    <text evidence="2">The sequence shown here is derived from an EMBL/GenBank/DDBJ whole genome shotgun (WGS) entry which is preliminary data.</text>
</comment>
<accession>A0AA38HDA0</accession>
<dbReference type="GeneID" id="77727573"/>
<feature type="compositionally biased region" description="Polar residues" evidence="1">
    <location>
        <begin position="20"/>
        <end position="30"/>
    </location>
</feature>
<feature type="compositionally biased region" description="Polar residues" evidence="1">
    <location>
        <begin position="760"/>
        <end position="777"/>
    </location>
</feature>
<proteinExistence type="predicted"/>
<evidence type="ECO:0000313" key="3">
    <source>
        <dbReference type="Proteomes" id="UP001164286"/>
    </source>
</evidence>
<feature type="region of interest" description="Disordered" evidence="1">
    <location>
        <begin position="202"/>
        <end position="226"/>
    </location>
</feature>
<feature type="compositionally biased region" description="Acidic residues" evidence="1">
    <location>
        <begin position="323"/>
        <end position="345"/>
    </location>
</feature>
<feature type="compositionally biased region" description="Polar residues" evidence="1">
    <location>
        <begin position="732"/>
        <end position="742"/>
    </location>
</feature>
<feature type="region of interest" description="Disordered" evidence="1">
    <location>
        <begin position="651"/>
        <end position="684"/>
    </location>
</feature>
<feature type="region of interest" description="Disordered" evidence="1">
    <location>
        <begin position="73"/>
        <end position="188"/>
    </location>
</feature>
<feature type="compositionally biased region" description="Pro residues" evidence="1">
    <location>
        <begin position="435"/>
        <end position="448"/>
    </location>
</feature>
<evidence type="ECO:0000313" key="2">
    <source>
        <dbReference type="EMBL" id="KAI9638286.1"/>
    </source>
</evidence>
<feature type="compositionally biased region" description="Acidic residues" evidence="1">
    <location>
        <begin position="374"/>
        <end position="399"/>
    </location>
</feature>
<feature type="compositionally biased region" description="Polar residues" evidence="1">
    <location>
        <begin position="252"/>
        <end position="267"/>
    </location>
</feature>
<feature type="compositionally biased region" description="Low complexity" evidence="1">
    <location>
        <begin position="141"/>
        <end position="153"/>
    </location>
</feature>
<sequence length="868" mass="92073">MTMSASPPIKETILPPPSPLSYQSHRSQLSPHLLTPDSDAFSRTPTPGLDALCFAKQPIPLRRPQAASLYYPSTESEMSDGHISEVPMHGGGGSGSRPHSPKAQHLSLLSAILSSPDNGSKPSLHRAEFKRAPSGPNGMISGSSNPSTTMSSPAAREPHGILQNAQAQAAAVAKADAPPSSILRRESLGPVEEANVQAAAGSGVGLGLGFGAGGPAGGQEGYNGLDGLAGRLEKVEERRERIGWADKVEKQSPVSTNLARVPSTGSSIGPRPRLQFAVAHPPSHGSTSASEAGDIVGRRHSTTTNTSHRPTSPFAKERKVQESLDELNSDEDEEEEEGSDDDTPLEEVPRLYGYNSRSTSSSGRRSEELQSPIAEEEDDDLGYQEDEEDGMFSDEEETAAFDLPGDMSKRKFAFARPTNYFRGRRPSRDDMSPGTTPPPAPSFFPPPNRRGRGHVRVADPAPTLSVDKAEKKGCSRHCSPPPSSRSRSGSKVEPAPPAIASPSARFMRRPEKLAVAGPSKQRIVGSPMPPRVFVTSDEDEDDEDENEEEEDEVEAEDGEEDGERDTPPVVRGGWRSDDAVFYGPGARVASRAIRPYDPHVLHTSAPIHQPAVFEDESADDQSFSASMAREASMDAVEGGGVRQWIRRASEQIPMFRRPSNAMSENRPDGAGRESPSASGRSRDVSYTAPIPCQATLQPALDNTPVVGASFSKHGELGLGLASRLEQTLSAGLVTPTSSNTSPAPAMSRDPTASSTASSAVHSGQPSTPSSRPVSAGQSAEPLNRAVSMSNRVTFRPAEKPVRVAAPQRAVSSAPHHLPNKERCISAGGISGGTVQAIKCPKRATGAGEDLGWSDEALMSIRRKAGKGE</sequence>
<feature type="region of interest" description="Disordered" evidence="1">
    <location>
        <begin position="241"/>
        <end position="580"/>
    </location>
</feature>
<keyword evidence="3" id="KW-1185">Reference proteome</keyword>
<feature type="region of interest" description="Disordered" evidence="1">
    <location>
        <begin position="732"/>
        <end position="789"/>
    </location>
</feature>
<gene>
    <name evidence="2" type="ORF">MKK02DRAFT_31745</name>
</gene>
<feature type="compositionally biased region" description="Basic and acidic residues" evidence="1">
    <location>
        <begin position="241"/>
        <end position="250"/>
    </location>
</feature>
<protein>
    <submittedName>
        <fullName evidence="2">Uncharacterized protein</fullName>
    </submittedName>
</protein>
<reference evidence="2" key="1">
    <citation type="journal article" date="2022" name="G3 (Bethesda)">
        <title>High quality genome of the basidiomycete yeast Dioszegia hungarica PDD-24b-2 isolated from cloud water.</title>
        <authorList>
            <person name="Jarrige D."/>
            <person name="Haridas S."/>
            <person name="Bleykasten-Grosshans C."/>
            <person name="Joly M."/>
            <person name="Nadalig T."/>
            <person name="Sancelme M."/>
            <person name="Vuilleumier S."/>
            <person name="Grigoriev I.V."/>
            <person name="Amato P."/>
            <person name="Bringel F."/>
        </authorList>
    </citation>
    <scope>NUCLEOTIDE SEQUENCE</scope>
    <source>
        <strain evidence="2">PDD-24b-2</strain>
    </source>
</reference>
<feature type="compositionally biased region" description="Low complexity" evidence="1">
    <location>
        <begin position="163"/>
        <end position="177"/>
    </location>
</feature>
<name>A0AA38HDA0_9TREE</name>